<name>A0A176QAT8_9MICO</name>
<dbReference type="Proteomes" id="UP000076976">
    <property type="component" value="Unassembled WGS sequence"/>
</dbReference>
<dbReference type="PANTHER" id="PTHR43157:SF31">
    <property type="entry name" value="PHOSPHATIDYLINOSITOL-GLYCAN BIOSYNTHESIS CLASS F PROTEIN"/>
    <property type="match status" value="1"/>
</dbReference>
<organism evidence="2 3">
    <name type="scientific">Janibacter melonis</name>
    <dbReference type="NCBI Taxonomy" id="262209"/>
    <lineage>
        <taxon>Bacteria</taxon>
        <taxon>Bacillati</taxon>
        <taxon>Actinomycetota</taxon>
        <taxon>Actinomycetes</taxon>
        <taxon>Micrococcales</taxon>
        <taxon>Intrasporangiaceae</taxon>
        <taxon>Janibacter</taxon>
    </lineage>
</organism>
<dbReference type="GO" id="GO:0016491">
    <property type="term" value="F:oxidoreductase activity"/>
    <property type="evidence" value="ECO:0007669"/>
    <property type="project" value="UniProtKB-KW"/>
</dbReference>
<evidence type="ECO:0000313" key="2">
    <source>
        <dbReference type="EMBL" id="OAB86843.1"/>
    </source>
</evidence>
<dbReference type="STRING" id="262209.AWH69_10515"/>
<dbReference type="RefSeq" id="WP_068275127.1">
    <property type="nucleotide sequence ID" value="NZ_LQZG01000003.1"/>
</dbReference>
<sequence>MDRKTVVITGASDGIGAAAARELAEHGHEVAVVGRSREKTEAVAAEVGGTPFVADFARLAEVRALADALGAQYPRIDVLANNAGGVLGSRRLTEDGFEATFQVNHLAGYLLTRLLLPTLTASRASVVQTSSLASRVMARYDPDDLQLERGYSERRAYGNAKLANILFTRELQRRHGGDGISAAAFHPGIVGTNFASESSVVMRALYRTPLSKVLMTSPAKGADQLVWLAEGEPGTDWPVGQYFDGRRVSRTSRVASDEGVAARLWDESAAMVGLEP</sequence>
<dbReference type="SUPFAM" id="SSF51735">
    <property type="entry name" value="NAD(P)-binding Rossmann-fold domains"/>
    <property type="match status" value="1"/>
</dbReference>
<comment type="caution">
    <text evidence="2">The sequence shown here is derived from an EMBL/GenBank/DDBJ whole genome shotgun (WGS) entry which is preliminary data.</text>
</comment>
<dbReference type="Pfam" id="PF00106">
    <property type="entry name" value="adh_short"/>
    <property type="match status" value="1"/>
</dbReference>
<dbReference type="Gene3D" id="3.40.50.720">
    <property type="entry name" value="NAD(P)-binding Rossmann-like Domain"/>
    <property type="match status" value="1"/>
</dbReference>
<accession>A0A176QAT8</accession>
<reference evidence="2 3" key="1">
    <citation type="submission" date="2016-01" db="EMBL/GenBank/DDBJ databases">
        <title>Janibacter melonis strain CD11_4 genome sequencing and assembly.</title>
        <authorList>
            <person name="Nair G.R."/>
            <person name="Kaur G."/>
            <person name="Chander A.M."/>
            <person name="Mayilraj S."/>
        </authorList>
    </citation>
    <scope>NUCLEOTIDE SEQUENCE [LARGE SCALE GENOMIC DNA]</scope>
    <source>
        <strain evidence="2 3">CD11-4</strain>
    </source>
</reference>
<proteinExistence type="predicted"/>
<dbReference type="EMBL" id="LQZG01000003">
    <property type="protein sequence ID" value="OAB86843.1"/>
    <property type="molecule type" value="Genomic_DNA"/>
</dbReference>
<keyword evidence="3" id="KW-1185">Reference proteome</keyword>
<dbReference type="PRINTS" id="PR00081">
    <property type="entry name" value="GDHRDH"/>
</dbReference>
<evidence type="ECO:0000256" key="1">
    <source>
        <dbReference type="ARBA" id="ARBA00023002"/>
    </source>
</evidence>
<protein>
    <submittedName>
        <fullName evidence="2">Short-chain dehydrogenase</fullName>
    </submittedName>
</protein>
<evidence type="ECO:0000313" key="3">
    <source>
        <dbReference type="Proteomes" id="UP000076976"/>
    </source>
</evidence>
<keyword evidence="1" id="KW-0560">Oxidoreductase</keyword>
<dbReference type="AlphaFoldDB" id="A0A176QAT8"/>
<dbReference type="InterPro" id="IPR002347">
    <property type="entry name" value="SDR_fam"/>
</dbReference>
<dbReference type="PANTHER" id="PTHR43157">
    <property type="entry name" value="PHOSPHATIDYLINOSITOL-GLYCAN BIOSYNTHESIS CLASS F PROTEIN-RELATED"/>
    <property type="match status" value="1"/>
</dbReference>
<gene>
    <name evidence="2" type="ORF">AWH69_10515</name>
</gene>
<dbReference type="InterPro" id="IPR036291">
    <property type="entry name" value="NAD(P)-bd_dom_sf"/>
</dbReference>